<keyword evidence="13" id="KW-0007">Acetylation</keyword>
<dbReference type="GO" id="GO:0034122">
    <property type="term" value="P:negative regulation of toll-like receptor signaling pathway"/>
    <property type="evidence" value="ECO:0007669"/>
    <property type="project" value="TreeGrafter"/>
</dbReference>
<dbReference type="GO" id="GO:0045087">
    <property type="term" value="P:innate immune response"/>
    <property type="evidence" value="ECO:0007669"/>
    <property type="project" value="UniProtKB-KW"/>
</dbReference>
<evidence type="ECO:0000256" key="1">
    <source>
        <dbReference type="ARBA" id="ARBA00000707"/>
    </source>
</evidence>
<keyword evidence="11" id="KW-0788">Thiol protease</keyword>
<dbReference type="SUPFAM" id="SSF63748">
    <property type="entry name" value="Tudor/PWWP/MBT"/>
    <property type="match status" value="1"/>
</dbReference>
<dbReference type="GO" id="GO:0061578">
    <property type="term" value="F:K63-linked deubiquitinase activity"/>
    <property type="evidence" value="ECO:0007669"/>
    <property type="project" value="TreeGrafter"/>
</dbReference>
<comment type="subcellular location">
    <subcellularLocation>
        <location evidence="3">Cytoplasm</location>
    </subcellularLocation>
    <subcellularLocation>
        <location evidence="2">Nucleus</location>
    </subcellularLocation>
</comment>
<feature type="domain" description="OTU" evidence="20">
    <location>
        <begin position="36"/>
        <end position="157"/>
    </location>
</feature>
<dbReference type="EC" id="3.4.19.12" evidence="4"/>
<evidence type="ECO:0000256" key="9">
    <source>
        <dbReference type="ARBA" id="ARBA00022786"/>
    </source>
</evidence>
<feature type="compositionally biased region" description="Low complexity" evidence="18">
    <location>
        <begin position="198"/>
        <end position="208"/>
    </location>
</feature>
<keyword evidence="12" id="KW-0391">Immunity</keyword>
<feature type="compositionally biased region" description="Polar residues" evidence="18">
    <location>
        <begin position="531"/>
        <end position="547"/>
    </location>
</feature>
<evidence type="ECO:0000256" key="14">
    <source>
        <dbReference type="ARBA" id="ARBA00023242"/>
    </source>
</evidence>
<evidence type="ECO:0000256" key="16">
    <source>
        <dbReference type="ARBA" id="ARBA00062839"/>
    </source>
</evidence>
<feature type="region of interest" description="Disordered" evidence="18">
    <location>
        <begin position="1"/>
        <end position="21"/>
    </location>
</feature>
<evidence type="ECO:0000256" key="5">
    <source>
        <dbReference type="ARBA" id="ARBA00022490"/>
    </source>
</evidence>
<keyword evidence="7" id="KW-0399">Innate immunity</keyword>
<keyword evidence="6" id="KW-0597">Phosphoprotein</keyword>
<feature type="region of interest" description="Disordered" evidence="18">
    <location>
        <begin position="970"/>
        <end position="1163"/>
    </location>
</feature>
<dbReference type="GO" id="GO:0005634">
    <property type="term" value="C:nucleus"/>
    <property type="evidence" value="ECO:0007669"/>
    <property type="project" value="UniProtKB-SubCell"/>
</dbReference>
<dbReference type="PANTHER" id="PTHR12419">
    <property type="entry name" value="OTU DOMAIN CONTAINING PROTEIN"/>
    <property type="match status" value="1"/>
</dbReference>
<evidence type="ECO:0000259" key="19">
    <source>
        <dbReference type="PROSITE" id="PS50304"/>
    </source>
</evidence>
<evidence type="ECO:0000256" key="18">
    <source>
        <dbReference type="SAM" id="MobiDB-lite"/>
    </source>
</evidence>
<comment type="subunit">
    <text evidence="16">Interacts with MYD88; the interaction is direct. Interacts with ALKBH3; the interaction is direct. Interacts with USP7; the interaction is direct. Interacts with USP9X; the interaction is direct.</text>
</comment>
<evidence type="ECO:0000259" key="20">
    <source>
        <dbReference type="PROSITE" id="PS50802"/>
    </source>
</evidence>
<dbReference type="PROSITE" id="PS50802">
    <property type="entry name" value="OTU"/>
    <property type="match status" value="1"/>
</dbReference>
<comment type="function">
    <text evidence="15">Deubiquitinase which hydrolyzes the isopeptide bond between the ubiquitin C-terminus and the lysine epsilon-amino group of the target protein. May negatively regulate inflammatory and pathogen recognition signaling in innate immune response. Upon phosphorylation at Ser-202 and Ser-204 residues, via IL-1 receptor and Toll-like receptor signaling pathway, specifically deubiquitinates 'Lys-63'-polyubiquitinated MYD88 adapter protein triggering down-regulation of NF-kappa-B-dependent transcription of inflammatory mediators. Independently of the catalytic activity, acts as a scaffold for alternative deubiquitinases to assemble specific deubiquitinase-substrate complexes. Associates with USP7 and USP9X deubiquitinases to stabilize alkylation repair enzyme ALKBH3, thereby promoting the repair of alkylated DNA lesions.</text>
</comment>
<evidence type="ECO:0000256" key="6">
    <source>
        <dbReference type="ARBA" id="ARBA00022553"/>
    </source>
</evidence>
<evidence type="ECO:0000256" key="12">
    <source>
        <dbReference type="ARBA" id="ARBA00022859"/>
    </source>
</evidence>
<dbReference type="GO" id="GO:0004843">
    <property type="term" value="F:cysteine-type deubiquitinase activity"/>
    <property type="evidence" value="ECO:0007669"/>
    <property type="project" value="UniProtKB-EC"/>
</dbReference>
<keyword evidence="8" id="KW-0645">Protease</keyword>
<protein>
    <recommendedName>
        <fullName evidence="17">OTU domain-containing protein 4</fullName>
        <ecNumber evidence="4">3.4.19.12</ecNumber>
    </recommendedName>
</protein>
<gene>
    <name evidence="21" type="ORF">QYF61_017417</name>
</gene>
<dbReference type="InterPro" id="IPR003323">
    <property type="entry name" value="OTU_dom"/>
</dbReference>
<dbReference type="InterPro" id="IPR050704">
    <property type="entry name" value="Peptidase_C85-like"/>
</dbReference>
<dbReference type="GO" id="GO:0070536">
    <property type="term" value="P:protein K63-linked deubiquitination"/>
    <property type="evidence" value="ECO:0007669"/>
    <property type="project" value="UniProtKB-ARBA"/>
</dbReference>
<dbReference type="CDD" id="cd22794">
    <property type="entry name" value="OTU_OTUD4"/>
    <property type="match status" value="1"/>
</dbReference>
<evidence type="ECO:0000256" key="7">
    <source>
        <dbReference type="ARBA" id="ARBA00022588"/>
    </source>
</evidence>
<organism evidence="21 22">
    <name type="scientific">Mycteria americana</name>
    <name type="common">Wood stork</name>
    <dbReference type="NCBI Taxonomy" id="33587"/>
    <lineage>
        <taxon>Eukaryota</taxon>
        <taxon>Metazoa</taxon>
        <taxon>Chordata</taxon>
        <taxon>Craniata</taxon>
        <taxon>Vertebrata</taxon>
        <taxon>Euteleostomi</taxon>
        <taxon>Archelosauria</taxon>
        <taxon>Archosauria</taxon>
        <taxon>Dinosauria</taxon>
        <taxon>Saurischia</taxon>
        <taxon>Theropoda</taxon>
        <taxon>Coelurosauria</taxon>
        <taxon>Aves</taxon>
        <taxon>Neognathae</taxon>
        <taxon>Neoaves</taxon>
        <taxon>Aequornithes</taxon>
        <taxon>Ciconiiformes</taxon>
        <taxon>Ciconiidae</taxon>
        <taxon>Mycteria</taxon>
    </lineage>
</organism>
<dbReference type="GO" id="GO:0006508">
    <property type="term" value="P:proteolysis"/>
    <property type="evidence" value="ECO:0007669"/>
    <property type="project" value="UniProtKB-KW"/>
</dbReference>
<dbReference type="GO" id="GO:1903093">
    <property type="term" value="P:regulation of protein K48-linked deubiquitination"/>
    <property type="evidence" value="ECO:0007669"/>
    <property type="project" value="TreeGrafter"/>
</dbReference>
<feature type="region of interest" description="Disordered" evidence="18">
    <location>
        <begin position="367"/>
        <end position="465"/>
    </location>
</feature>
<dbReference type="Pfam" id="PF02338">
    <property type="entry name" value="OTU"/>
    <property type="match status" value="1"/>
</dbReference>
<dbReference type="SMART" id="SM00333">
    <property type="entry name" value="TUDOR"/>
    <property type="match status" value="1"/>
</dbReference>
<comment type="catalytic activity">
    <reaction evidence="1">
        <text>Thiol-dependent hydrolysis of ester, thioester, amide, peptide and isopeptide bonds formed by the C-terminal Gly of ubiquitin (a 76-residue protein attached to proteins as an intracellular targeting signal).</text>
        <dbReference type="EC" id="3.4.19.12"/>
    </reaction>
</comment>
<dbReference type="CDD" id="cd20448">
    <property type="entry name" value="Tudor_OTUD4"/>
    <property type="match status" value="1"/>
</dbReference>
<evidence type="ECO:0000256" key="11">
    <source>
        <dbReference type="ARBA" id="ARBA00022807"/>
    </source>
</evidence>
<feature type="compositionally biased region" description="Polar residues" evidence="18">
    <location>
        <begin position="987"/>
        <end position="1021"/>
    </location>
</feature>
<keyword evidence="10" id="KW-0378">Hydrolase</keyword>
<feature type="compositionally biased region" description="Basic and acidic residues" evidence="18">
    <location>
        <begin position="1117"/>
        <end position="1133"/>
    </location>
</feature>
<dbReference type="PROSITE" id="PS50304">
    <property type="entry name" value="TUDOR"/>
    <property type="match status" value="1"/>
</dbReference>
<keyword evidence="5" id="KW-0963">Cytoplasm</keyword>
<feature type="domain" description="Tudor" evidence="19">
    <location>
        <begin position="288"/>
        <end position="348"/>
    </location>
</feature>
<feature type="region of interest" description="Disordered" evidence="18">
    <location>
        <begin position="502"/>
        <end position="568"/>
    </location>
</feature>
<dbReference type="PANTHER" id="PTHR12419:SF9">
    <property type="entry name" value="OTU DOMAIN-CONTAINING PROTEIN 4"/>
    <property type="match status" value="1"/>
</dbReference>
<feature type="compositionally biased region" description="Basic and acidic residues" evidence="18">
    <location>
        <begin position="432"/>
        <end position="447"/>
    </location>
</feature>
<evidence type="ECO:0000256" key="15">
    <source>
        <dbReference type="ARBA" id="ARBA00058854"/>
    </source>
</evidence>
<dbReference type="Gene3D" id="2.30.30.140">
    <property type="match status" value="1"/>
</dbReference>
<evidence type="ECO:0000256" key="10">
    <source>
        <dbReference type="ARBA" id="ARBA00022801"/>
    </source>
</evidence>
<dbReference type="EMBL" id="JAUNZN010000007">
    <property type="protein sequence ID" value="KAK4818672.1"/>
    <property type="molecule type" value="Genomic_DNA"/>
</dbReference>
<evidence type="ECO:0000256" key="4">
    <source>
        <dbReference type="ARBA" id="ARBA00012759"/>
    </source>
</evidence>
<keyword evidence="22" id="KW-1185">Reference proteome</keyword>
<accession>A0AAN7RVJ2</accession>
<evidence type="ECO:0000256" key="2">
    <source>
        <dbReference type="ARBA" id="ARBA00004123"/>
    </source>
</evidence>
<dbReference type="SUPFAM" id="SSF54001">
    <property type="entry name" value="Cysteine proteinases"/>
    <property type="match status" value="1"/>
</dbReference>
<evidence type="ECO:0000256" key="17">
    <source>
        <dbReference type="ARBA" id="ARBA00074854"/>
    </source>
</evidence>
<proteinExistence type="predicted"/>
<dbReference type="FunFam" id="3.90.70.80:FF:000013">
    <property type="entry name" value="OTU domain-containing protein 4"/>
    <property type="match status" value="1"/>
</dbReference>
<evidence type="ECO:0000256" key="13">
    <source>
        <dbReference type="ARBA" id="ARBA00022990"/>
    </source>
</evidence>
<feature type="compositionally biased region" description="Polar residues" evidence="18">
    <location>
        <begin position="398"/>
        <end position="431"/>
    </location>
</feature>
<reference evidence="21 22" key="1">
    <citation type="journal article" date="2023" name="J. Hered.">
        <title>Chromosome-level genome of the wood stork (Mycteria americana) provides insight into avian chromosome evolution.</title>
        <authorList>
            <person name="Flamio R. Jr."/>
            <person name="Ramstad K.M."/>
        </authorList>
    </citation>
    <scope>NUCLEOTIDE SEQUENCE [LARGE SCALE GENOMIC DNA]</scope>
    <source>
        <strain evidence="21">JAX WOST 10</strain>
    </source>
</reference>
<dbReference type="GO" id="GO:2000660">
    <property type="term" value="P:negative regulation of interleukin-1-mediated signaling pathway"/>
    <property type="evidence" value="ECO:0007669"/>
    <property type="project" value="TreeGrafter"/>
</dbReference>
<dbReference type="Proteomes" id="UP001333110">
    <property type="component" value="Unassembled WGS sequence"/>
</dbReference>
<dbReference type="GO" id="GO:0005737">
    <property type="term" value="C:cytoplasm"/>
    <property type="evidence" value="ECO:0007669"/>
    <property type="project" value="UniProtKB-SubCell"/>
</dbReference>
<evidence type="ECO:0000256" key="8">
    <source>
        <dbReference type="ARBA" id="ARBA00022670"/>
    </source>
</evidence>
<dbReference type="AlphaFoldDB" id="A0AAN7RVJ2"/>
<dbReference type="InterPro" id="IPR002999">
    <property type="entry name" value="Tudor"/>
</dbReference>
<sequence length="1163" mass="129354">MEAACKPDGGEQSRQGSGMDAPGDASMDCYLRSQGLYRKRVAKDGSCLFRAVAEQVLHSQSRHIDVRMACVDYLRKNREKFEAFIEGPFEEYLKCLENPQEWVGQVEISALSLMYKKDFIIYREPNASPSHVTENGFSDKVLLCFSNGNHYDIVYPIEYSEKAALCQSLLYELLYEKVFDTDVKKIIAELSAAGVTEESNGSSEVSASDSEDDNYRSKATTVSDMNGLKSLSGNKHLKSNGNPTLLVLPKKVLKSLNPSVYRNVEYDVWLQSKWDQQKQDFSIAAGMQYSVGDKCKVRLDHNGKFYNAHIQEVCSENGPVVVFVEELGAKHAVSLKSLKPLPQASPMEGWNTVPGKKIKKFFPTWGQNAQPDADCRGPKNQSKSIKPQSALPPRLQHTVGTRQHQFLCSGPQPHQTSTEQKAPGRNPSQTIRKPDRERTEDLNHGSRDCNYFGLSPEERREKQAIEESRSLYEIQQRDEQAFPALSNNQSVCQAATQTVDNLNQKKFSNNERRNSKWTAEVEEQKDKESNSRQIHLSQKLEPNSSEKNSQDESYPKASSPLEQVKTDSPILAEQVRNVCLISKFSSQETSDKGELHHSHNLTECLPSITPTPSPVFSEVHLPPAVPSVPAIVPAWPSEPTTYGPAGIPAQIPASSLMPAPATGPDSIVSQAQVTSAPVAGVPVSLQAVNQPLMPLPQTLNPYQDPLYPGFPFSEKGERAVAPSYSLCNTGEDLPKDKNILRFFFNLGVKAYSCPMWAPHSYLYPLHQAYLAACRMYPNVSLPVYPHNPWFQEAPPTQNENETARTNRHFSVQSEARSNGQIPQVDSRSPSLPLIIPTAQVSESQGQVCIEPENPAQGLHANYEESLRGKNMFPQPPFGHNHFLGAVPIAPPFFPHFWYGYPVQGFIENSVARPNVVMSPEDKEATASTSADMYVAKECSPPVPVVNCAEQLQKTNSGNGSNTVPFPVAGASSECSAPKETSARAPQLEQTCPSASPAKQRTAGQQNRSPQTQGTERQTAVPNTLPLLAEPLKNELKNSIPSRKEKTDKGRDSKAAGNLQTESRAQRTREESSEDESEVSDMLRSGRSKQFYNQTYGGGRRPRLEWGYSSRGGYQFQRNEEAWKGPPSRSRDDGYQYQRNFRGRPYRNDRRRATLGDNQRGHQA</sequence>
<dbReference type="InterPro" id="IPR038765">
    <property type="entry name" value="Papain-like_cys_pep_sf"/>
</dbReference>
<comment type="caution">
    <text evidence="21">The sequence shown here is derived from an EMBL/GenBank/DDBJ whole genome shotgun (WGS) entry which is preliminary data.</text>
</comment>
<evidence type="ECO:0000256" key="3">
    <source>
        <dbReference type="ARBA" id="ARBA00004496"/>
    </source>
</evidence>
<dbReference type="Gene3D" id="3.90.70.80">
    <property type="match status" value="1"/>
</dbReference>
<feature type="compositionally biased region" description="Basic and acidic residues" evidence="18">
    <location>
        <begin position="1031"/>
        <end position="1053"/>
    </location>
</feature>
<name>A0AAN7RVJ2_MYCAM</name>
<keyword evidence="9" id="KW-0833">Ubl conjugation pathway</keyword>
<keyword evidence="14" id="KW-0539">Nucleus</keyword>
<feature type="compositionally biased region" description="Basic and acidic residues" evidence="18">
    <location>
        <begin position="456"/>
        <end position="465"/>
    </location>
</feature>
<evidence type="ECO:0000313" key="22">
    <source>
        <dbReference type="Proteomes" id="UP001333110"/>
    </source>
</evidence>
<feature type="region of interest" description="Disordered" evidence="18">
    <location>
        <begin position="198"/>
        <end position="217"/>
    </location>
</feature>
<evidence type="ECO:0000313" key="21">
    <source>
        <dbReference type="EMBL" id="KAK4818672.1"/>
    </source>
</evidence>